<dbReference type="STRING" id="96561.Dole_2285"/>
<dbReference type="AlphaFoldDB" id="A8ZUZ9"/>
<dbReference type="Gene3D" id="3.90.79.10">
    <property type="entry name" value="Nucleoside Triphosphate Pyrophosphohydrolase"/>
    <property type="match status" value="1"/>
</dbReference>
<dbReference type="InterPro" id="IPR020476">
    <property type="entry name" value="Nudix_hydrolase"/>
</dbReference>
<dbReference type="PROSITE" id="PS51462">
    <property type="entry name" value="NUDIX"/>
    <property type="match status" value="1"/>
</dbReference>
<organism evidence="4 5">
    <name type="scientific">Desulfosudis oleivorans (strain DSM 6200 / JCM 39069 / Hxd3)</name>
    <name type="common">Desulfococcus oleovorans</name>
    <dbReference type="NCBI Taxonomy" id="96561"/>
    <lineage>
        <taxon>Bacteria</taxon>
        <taxon>Pseudomonadati</taxon>
        <taxon>Thermodesulfobacteriota</taxon>
        <taxon>Desulfobacteria</taxon>
        <taxon>Desulfobacterales</taxon>
        <taxon>Desulfosudaceae</taxon>
        <taxon>Desulfosudis</taxon>
    </lineage>
</organism>
<dbReference type="Proteomes" id="UP000008561">
    <property type="component" value="Chromosome"/>
</dbReference>
<reference evidence="4 5" key="1">
    <citation type="submission" date="2007-10" db="EMBL/GenBank/DDBJ databases">
        <title>Complete sequence of Desulfococcus oleovorans Hxd3.</title>
        <authorList>
            <consortium name="US DOE Joint Genome Institute"/>
            <person name="Copeland A."/>
            <person name="Lucas S."/>
            <person name="Lapidus A."/>
            <person name="Barry K."/>
            <person name="Glavina del Rio T."/>
            <person name="Dalin E."/>
            <person name="Tice H."/>
            <person name="Pitluck S."/>
            <person name="Kiss H."/>
            <person name="Brettin T."/>
            <person name="Bruce D."/>
            <person name="Detter J.C."/>
            <person name="Han C."/>
            <person name="Schmutz J."/>
            <person name="Larimer F."/>
            <person name="Land M."/>
            <person name="Hauser L."/>
            <person name="Kyrpides N."/>
            <person name="Kim E."/>
            <person name="Wawrik B."/>
            <person name="Richardson P."/>
        </authorList>
    </citation>
    <scope>NUCLEOTIDE SEQUENCE [LARGE SCALE GENOMIC DNA]</scope>
    <source>
        <strain evidence="5">DSM 6200 / JCM 39069 / Hxd3</strain>
    </source>
</reference>
<gene>
    <name evidence="4" type="ordered locus">Dole_2285</name>
</gene>
<keyword evidence="5" id="KW-1185">Reference proteome</keyword>
<dbReference type="InterPro" id="IPR000086">
    <property type="entry name" value="NUDIX_hydrolase_dom"/>
</dbReference>
<dbReference type="eggNOG" id="COG1051">
    <property type="taxonomic scope" value="Bacteria"/>
</dbReference>
<comment type="similarity">
    <text evidence="2">Belongs to the Nudix hydrolase family.</text>
</comment>
<dbReference type="PANTHER" id="PTHR43736:SF1">
    <property type="entry name" value="DIHYDRONEOPTERIN TRIPHOSPHATE DIPHOSPHATASE"/>
    <property type="match status" value="1"/>
</dbReference>
<evidence type="ECO:0000256" key="1">
    <source>
        <dbReference type="ARBA" id="ARBA00022801"/>
    </source>
</evidence>
<protein>
    <submittedName>
        <fullName evidence="4">NUDIX hydrolase</fullName>
    </submittedName>
</protein>
<dbReference type="Pfam" id="PF00293">
    <property type="entry name" value="NUDIX"/>
    <property type="match status" value="1"/>
</dbReference>
<feature type="domain" description="Nudix hydrolase" evidence="3">
    <location>
        <begin position="37"/>
        <end position="163"/>
    </location>
</feature>
<dbReference type="EMBL" id="CP000859">
    <property type="protein sequence ID" value="ABW68089.1"/>
    <property type="molecule type" value="Genomic_DNA"/>
</dbReference>
<dbReference type="PROSITE" id="PS00893">
    <property type="entry name" value="NUDIX_BOX"/>
    <property type="match status" value="1"/>
</dbReference>
<sequence>MKEKLYCPFCAQPLQKRLYEGRERPFCTRCDAPIYENPVPATAVVVADKDTGILLVKRSVEPRKGEWALPGGFVELSEAPDQAALRELAEETGISGTIDTLLGVETNNSATYGTVLIVGYLVIDYAGVPCAGDDAEEAAFFPPGVMPPIAFNSHAAFIDRVIDRFFPSFSISKAKQPL</sequence>
<dbReference type="HOGENOM" id="CLU_037162_16_2_7"/>
<name>A8ZUZ9_DESOH</name>
<dbReference type="SUPFAM" id="SSF55811">
    <property type="entry name" value="Nudix"/>
    <property type="match status" value="1"/>
</dbReference>
<accession>A8ZUZ9</accession>
<dbReference type="PRINTS" id="PR00502">
    <property type="entry name" value="NUDIXFAMILY"/>
</dbReference>
<keyword evidence="1 2" id="KW-0378">Hydrolase</keyword>
<dbReference type="OrthoDB" id="5417595at2"/>
<evidence type="ECO:0000313" key="5">
    <source>
        <dbReference type="Proteomes" id="UP000008561"/>
    </source>
</evidence>
<dbReference type="InterPro" id="IPR020084">
    <property type="entry name" value="NUDIX_hydrolase_CS"/>
</dbReference>
<dbReference type="GO" id="GO:0016787">
    <property type="term" value="F:hydrolase activity"/>
    <property type="evidence" value="ECO:0007669"/>
    <property type="project" value="UniProtKB-KW"/>
</dbReference>
<dbReference type="InterPro" id="IPR015797">
    <property type="entry name" value="NUDIX_hydrolase-like_dom_sf"/>
</dbReference>
<dbReference type="PANTHER" id="PTHR43736">
    <property type="entry name" value="ADP-RIBOSE PYROPHOSPHATASE"/>
    <property type="match status" value="1"/>
</dbReference>
<evidence type="ECO:0000259" key="3">
    <source>
        <dbReference type="PROSITE" id="PS51462"/>
    </source>
</evidence>
<proteinExistence type="inferred from homology"/>
<evidence type="ECO:0000313" key="4">
    <source>
        <dbReference type="EMBL" id="ABW68089.1"/>
    </source>
</evidence>
<evidence type="ECO:0000256" key="2">
    <source>
        <dbReference type="RuleBase" id="RU003476"/>
    </source>
</evidence>
<dbReference type="KEGG" id="dol:Dole_2285"/>